<feature type="transmembrane region" description="Helical" evidence="1">
    <location>
        <begin position="31"/>
        <end position="51"/>
    </location>
</feature>
<dbReference type="InterPro" id="IPR043968">
    <property type="entry name" value="SGNH"/>
</dbReference>
<organism evidence="4 5">
    <name type="scientific">Meridianimarinicoccus marinus</name>
    <dbReference type="NCBI Taxonomy" id="3231483"/>
    <lineage>
        <taxon>Bacteria</taxon>
        <taxon>Pseudomonadati</taxon>
        <taxon>Pseudomonadota</taxon>
        <taxon>Alphaproteobacteria</taxon>
        <taxon>Rhodobacterales</taxon>
        <taxon>Paracoccaceae</taxon>
        <taxon>Meridianimarinicoccus</taxon>
    </lineage>
</organism>
<dbReference type="PANTHER" id="PTHR23028:SF53">
    <property type="entry name" value="ACYL_TRANSF_3 DOMAIN-CONTAINING PROTEIN"/>
    <property type="match status" value="1"/>
</dbReference>
<name>A0ABV3LCX3_9RHOB</name>
<dbReference type="InterPro" id="IPR050879">
    <property type="entry name" value="Acyltransferase_3"/>
</dbReference>
<dbReference type="InterPro" id="IPR002656">
    <property type="entry name" value="Acyl_transf_3_dom"/>
</dbReference>
<evidence type="ECO:0000259" key="2">
    <source>
        <dbReference type="Pfam" id="PF01757"/>
    </source>
</evidence>
<feature type="transmembrane region" description="Helical" evidence="1">
    <location>
        <begin position="187"/>
        <end position="209"/>
    </location>
</feature>
<proteinExistence type="predicted"/>
<feature type="transmembrane region" description="Helical" evidence="1">
    <location>
        <begin position="7"/>
        <end position="25"/>
    </location>
</feature>
<dbReference type="Pfam" id="PF01757">
    <property type="entry name" value="Acyl_transf_3"/>
    <property type="match status" value="1"/>
</dbReference>
<feature type="transmembrane region" description="Helical" evidence="1">
    <location>
        <begin position="241"/>
        <end position="263"/>
    </location>
</feature>
<keyword evidence="4" id="KW-0012">Acyltransferase</keyword>
<protein>
    <submittedName>
        <fullName evidence="4">Acyltransferase family protein</fullName>
        <ecNumber evidence="4">2.3.1.-</ecNumber>
    </submittedName>
</protein>
<feature type="transmembrane region" description="Helical" evidence="1">
    <location>
        <begin position="348"/>
        <end position="369"/>
    </location>
</feature>
<feature type="transmembrane region" description="Helical" evidence="1">
    <location>
        <begin position="72"/>
        <end position="94"/>
    </location>
</feature>
<evidence type="ECO:0000256" key="1">
    <source>
        <dbReference type="SAM" id="Phobius"/>
    </source>
</evidence>
<reference evidence="4 5" key="1">
    <citation type="submission" date="2024-07" db="EMBL/GenBank/DDBJ databases">
        <authorList>
            <person name="Kang M."/>
        </authorList>
    </citation>
    <scope>NUCLEOTIDE SEQUENCE [LARGE SCALE GENOMIC DNA]</scope>
    <source>
        <strain evidence="4 5">DFM31</strain>
    </source>
</reference>
<evidence type="ECO:0000313" key="5">
    <source>
        <dbReference type="Proteomes" id="UP001553161"/>
    </source>
</evidence>
<dbReference type="Proteomes" id="UP001553161">
    <property type="component" value="Unassembled WGS sequence"/>
</dbReference>
<keyword evidence="5" id="KW-1185">Reference proteome</keyword>
<dbReference type="EMBL" id="JBFBVU010000025">
    <property type="protein sequence ID" value="MEV8468283.1"/>
    <property type="molecule type" value="Genomic_DNA"/>
</dbReference>
<feature type="domain" description="Acyltransferase 3" evidence="2">
    <location>
        <begin position="6"/>
        <end position="322"/>
    </location>
</feature>
<feature type="transmembrane region" description="Helical" evidence="1">
    <location>
        <begin position="161"/>
        <end position="181"/>
    </location>
</feature>
<feature type="transmembrane region" description="Helical" evidence="1">
    <location>
        <begin position="270"/>
        <end position="288"/>
    </location>
</feature>
<dbReference type="PANTHER" id="PTHR23028">
    <property type="entry name" value="ACETYLTRANSFERASE"/>
    <property type="match status" value="1"/>
</dbReference>
<accession>A0ABV3LCX3</accession>
<gene>
    <name evidence="4" type="ORF">AB0T83_16020</name>
</gene>
<evidence type="ECO:0000259" key="3">
    <source>
        <dbReference type="Pfam" id="PF19040"/>
    </source>
</evidence>
<sequence length="654" mass="72071">MRYRRDIDGLRAVAVAPVILFHAGIPGFAGGYVGVDVFFVISGFLITSILLEDLDRDRFSILRFYERRARRILPALVFVCLCCLPLAAAIMVPAEIAEFSASLRAVALFFSNVHFWLNSGYFDTAAELRPLLHTWSLAVEEQFYILFPPFLWLVWKLGRHWAVVAVTVVVLGSLVLSQMMAPRFPLANFFLLPSRAWELGIGALCAFALQGGRVRASPWAPWVGLAMIGAAVALFDEATPFPSVYALLPVLGTALVILFGGGAGGAVRLLSLRPVVGLGLISYSAYLWHQPLFAFARIGSVTPPGMGVMLGLSLLAVALAALSWRFVEQPFRHGGAPLLAARSRLFGVSALGLAGLLLAGQAGVATGGWRDLWMRLSPPDMVANYRLIEAVEKESPDRDGNDCLFHVARPEPTDPRLQACFDRHGPGVAILGDSHGMDLFNAIETTTGAPFVASFAEGGCRPHTPRHFCRFKEFLALLEAQPEMFELVIFEQAGFYLMQGEGYDHGQRGMLADLPIDAPVPEFTPNTDWIDRNIAYLAQVAARTRLVWFGPRLEPHFPARMILRAGCSYPYALRDNQRAVFDRLEAEIEARLAGTQIEYLSQNRLAGFSFPEDLMNCDVIYWSSGDHFSAEGERYFGTRFRLPERLLEAGPDGS</sequence>
<dbReference type="Pfam" id="PF19040">
    <property type="entry name" value="SGNH"/>
    <property type="match status" value="1"/>
</dbReference>
<keyword evidence="1" id="KW-1133">Transmembrane helix</keyword>
<dbReference type="RefSeq" id="WP_366194237.1">
    <property type="nucleotide sequence ID" value="NZ_JBFBVU010000025.1"/>
</dbReference>
<keyword evidence="1" id="KW-0812">Transmembrane</keyword>
<feature type="transmembrane region" description="Helical" evidence="1">
    <location>
        <begin position="135"/>
        <end position="154"/>
    </location>
</feature>
<evidence type="ECO:0000313" key="4">
    <source>
        <dbReference type="EMBL" id="MEV8468283.1"/>
    </source>
</evidence>
<feature type="transmembrane region" description="Helical" evidence="1">
    <location>
        <begin position="308"/>
        <end position="327"/>
    </location>
</feature>
<dbReference type="EC" id="2.3.1.-" evidence="4"/>
<feature type="domain" description="SGNH" evidence="3">
    <location>
        <begin position="418"/>
        <end position="640"/>
    </location>
</feature>
<keyword evidence="1" id="KW-0472">Membrane</keyword>
<keyword evidence="4" id="KW-0808">Transferase</keyword>
<comment type="caution">
    <text evidence="4">The sequence shown here is derived from an EMBL/GenBank/DDBJ whole genome shotgun (WGS) entry which is preliminary data.</text>
</comment>
<dbReference type="GO" id="GO:0016746">
    <property type="term" value="F:acyltransferase activity"/>
    <property type="evidence" value="ECO:0007669"/>
    <property type="project" value="UniProtKB-KW"/>
</dbReference>
<feature type="transmembrane region" description="Helical" evidence="1">
    <location>
        <begin position="216"/>
        <end position="235"/>
    </location>
</feature>